<dbReference type="InterPro" id="IPR051710">
    <property type="entry name" value="Phosphatase_SH3-domain"/>
</dbReference>
<evidence type="ECO:0000313" key="3">
    <source>
        <dbReference type="Proteomes" id="UP001201812"/>
    </source>
</evidence>
<gene>
    <name evidence="2" type="ORF">DdX_11522</name>
</gene>
<comment type="caution">
    <text evidence="2">The sequence shown here is derived from an EMBL/GenBank/DDBJ whole genome shotgun (WGS) entry which is preliminary data.</text>
</comment>
<dbReference type="PANTHER" id="PTHR16469">
    <property type="entry name" value="UBIQUITIN-ASSOCIATED AND SH3 DOMAIN-CONTAINING BA-RELATED"/>
    <property type="match status" value="1"/>
</dbReference>
<accession>A0AAD4MYS4</accession>
<evidence type="ECO:0000313" key="2">
    <source>
        <dbReference type="EMBL" id="KAI1709124.1"/>
    </source>
</evidence>
<dbReference type="GO" id="GO:0016791">
    <property type="term" value="F:phosphatase activity"/>
    <property type="evidence" value="ECO:0007669"/>
    <property type="project" value="UniProtKB-ARBA"/>
</dbReference>
<dbReference type="CDD" id="cd07067">
    <property type="entry name" value="HP_PGM_like"/>
    <property type="match status" value="1"/>
</dbReference>
<sequence>MPLNIDIAFKWMQKKDGDGKKDDKSQKKQTEMVKADDAVILDPEESNTSNSSTSSSGTTDDSSAEDTDTEKKSASRKIGSSRKDLEVSLDDGEEEDSAKDKPKVSVARSVIIVRHGERMDSVFPAWQRHANVFEEYQRYDANQPISLVERRGGMTAFMNDPPLTSMGRMKSQLVAQSLRRFRDKITGIYCSPSLRCVQTGAVIHSELKRMGVKNVPLMKIEPALFDYMGWYMDGLPLLLTNKEMILAGFPIEMHYKPIIDKDQLMRSRKEETFGKYYSRSEETLHKILHSDKGTILIVGHSSTIDSTVRGVLQLPRSVPSIRQMDTLSVKYPFTCSVVLEEFRDFTRKGQWRVSSSQLLPVTTPNETSRLDYKFLLRA</sequence>
<dbReference type="Gene3D" id="3.40.50.1240">
    <property type="entry name" value="Phosphoglycerate mutase-like"/>
    <property type="match status" value="1"/>
</dbReference>
<dbReference type="Proteomes" id="UP001201812">
    <property type="component" value="Unassembled WGS sequence"/>
</dbReference>
<protein>
    <submittedName>
        <fullName evidence="2">Histidine phosphatase superfamily (Branch 1) domain-containing protein</fullName>
    </submittedName>
</protein>
<keyword evidence="3" id="KW-1185">Reference proteome</keyword>
<feature type="compositionally biased region" description="Acidic residues" evidence="1">
    <location>
        <begin position="87"/>
        <end position="97"/>
    </location>
</feature>
<organism evidence="2 3">
    <name type="scientific">Ditylenchus destructor</name>
    <dbReference type="NCBI Taxonomy" id="166010"/>
    <lineage>
        <taxon>Eukaryota</taxon>
        <taxon>Metazoa</taxon>
        <taxon>Ecdysozoa</taxon>
        <taxon>Nematoda</taxon>
        <taxon>Chromadorea</taxon>
        <taxon>Rhabditida</taxon>
        <taxon>Tylenchina</taxon>
        <taxon>Tylenchomorpha</taxon>
        <taxon>Sphaerularioidea</taxon>
        <taxon>Anguinidae</taxon>
        <taxon>Anguininae</taxon>
        <taxon>Ditylenchus</taxon>
    </lineage>
</organism>
<feature type="compositionally biased region" description="Basic and acidic residues" evidence="1">
    <location>
        <begin position="13"/>
        <end position="37"/>
    </location>
</feature>
<reference evidence="2" key="1">
    <citation type="submission" date="2022-01" db="EMBL/GenBank/DDBJ databases">
        <title>Genome Sequence Resource for Two Populations of Ditylenchus destructor, the Migratory Endoparasitic Phytonematode.</title>
        <authorList>
            <person name="Zhang H."/>
            <person name="Lin R."/>
            <person name="Xie B."/>
        </authorList>
    </citation>
    <scope>NUCLEOTIDE SEQUENCE</scope>
    <source>
        <strain evidence="2">BazhouSP</strain>
    </source>
</reference>
<dbReference type="SUPFAM" id="SSF53254">
    <property type="entry name" value="Phosphoglycerate mutase-like"/>
    <property type="match status" value="1"/>
</dbReference>
<dbReference type="EMBL" id="JAKKPZ010000032">
    <property type="protein sequence ID" value="KAI1709124.1"/>
    <property type="molecule type" value="Genomic_DNA"/>
</dbReference>
<feature type="compositionally biased region" description="Low complexity" evidence="1">
    <location>
        <begin position="46"/>
        <end position="61"/>
    </location>
</feature>
<dbReference type="InterPro" id="IPR013078">
    <property type="entry name" value="His_Pase_superF_clade-1"/>
</dbReference>
<dbReference type="Pfam" id="PF00300">
    <property type="entry name" value="His_Phos_1"/>
    <property type="match status" value="1"/>
</dbReference>
<dbReference type="PANTHER" id="PTHR16469:SF27">
    <property type="entry name" value="UBIQUITIN-ASSOCIATED AND SH3 DOMAIN-CONTAINING BA-RELATED"/>
    <property type="match status" value="1"/>
</dbReference>
<feature type="region of interest" description="Disordered" evidence="1">
    <location>
        <begin position="1"/>
        <end position="103"/>
    </location>
</feature>
<dbReference type="AlphaFoldDB" id="A0AAD4MYS4"/>
<name>A0AAD4MYS4_9BILA</name>
<evidence type="ECO:0000256" key="1">
    <source>
        <dbReference type="SAM" id="MobiDB-lite"/>
    </source>
</evidence>
<dbReference type="InterPro" id="IPR029033">
    <property type="entry name" value="His_PPase_superfam"/>
</dbReference>
<proteinExistence type="predicted"/>